<name>A0ABM9WZ59_VIBAE</name>
<keyword evidence="2" id="KW-1185">Reference proteome</keyword>
<dbReference type="Proteomes" id="UP000242664">
    <property type="component" value="Unassembled WGS sequence"/>
</dbReference>
<sequence>MAGCSITLGKLMSLNALLEKSLTHILSQALLVHLGSRAAVFEYI</sequence>
<protein>
    <submittedName>
        <fullName evidence="1">Uncharacterized protein</fullName>
    </submittedName>
</protein>
<dbReference type="EMBL" id="DS267809">
    <property type="protein sequence ID" value="EDN58709.1"/>
    <property type="molecule type" value="Genomic_DNA"/>
</dbReference>
<accession>A0ABM9WZ59</accession>
<evidence type="ECO:0000313" key="1">
    <source>
        <dbReference type="EMBL" id="EDN58709.1"/>
    </source>
</evidence>
<proteinExistence type="predicted"/>
<organism evidence="1 2">
    <name type="scientific">Vibrio antiquarius (strain Ex25)</name>
    <dbReference type="NCBI Taxonomy" id="150340"/>
    <lineage>
        <taxon>Bacteria</taxon>
        <taxon>Pseudomonadati</taxon>
        <taxon>Pseudomonadota</taxon>
        <taxon>Gammaproteobacteria</taxon>
        <taxon>Vibrionales</taxon>
        <taxon>Vibrionaceae</taxon>
        <taxon>Vibrio</taxon>
        <taxon>Vibrio diabolicus subgroup</taxon>
    </lineage>
</organism>
<evidence type="ECO:0000313" key="2">
    <source>
        <dbReference type="Proteomes" id="UP000242664"/>
    </source>
</evidence>
<gene>
    <name evidence="1" type="ORF">VEx25_A1136</name>
</gene>
<reference evidence="2" key="1">
    <citation type="submission" date="2006-10" db="EMBL/GenBank/DDBJ databases">
        <authorList>
            <person name="Heidelberg J."/>
            <person name="Sebastian Y."/>
        </authorList>
    </citation>
    <scope>NUCLEOTIDE SEQUENCE [LARGE SCALE GENOMIC DNA]</scope>
    <source>
        <strain evidence="2">EX25</strain>
    </source>
</reference>